<dbReference type="AlphaFoldDB" id="A0A2A6C5R6"/>
<evidence type="ECO:0000313" key="2">
    <source>
        <dbReference type="Proteomes" id="UP000005239"/>
    </source>
</evidence>
<accession>A0A2A6C5R6</accession>
<gene>
    <name evidence="1" type="primary">WBGene00281943</name>
</gene>
<dbReference type="Proteomes" id="UP000005239">
    <property type="component" value="Unassembled WGS sequence"/>
</dbReference>
<dbReference type="EnsemblMetazoa" id="PPA43574.1">
    <property type="protein sequence ID" value="PPA43574.1"/>
    <property type="gene ID" value="WBGene00281943"/>
</dbReference>
<name>A0A2A6C5R6_PRIPA</name>
<evidence type="ECO:0000313" key="1">
    <source>
        <dbReference type="EnsemblMetazoa" id="PPA43574.1"/>
    </source>
</evidence>
<protein>
    <submittedName>
        <fullName evidence="1">Uncharacterized protein</fullName>
    </submittedName>
</protein>
<organism evidence="1 2">
    <name type="scientific">Pristionchus pacificus</name>
    <name type="common">Parasitic nematode worm</name>
    <dbReference type="NCBI Taxonomy" id="54126"/>
    <lineage>
        <taxon>Eukaryota</taxon>
        <taxon>Metazoa</taxon>
        <taxon>Ecdysozoa</taxon>
        <taxon>Nematoda</taxon>
        <taxon>Chromadorea</taxon>
        <taxon>Rhabditida</taxon>
        <taxon>Rhabditina</taxon>
        <taxon>Diplogasteromorpha</taxon>
        <taxon>Diplogasteroidea</taxon>
        <taxon>Neodiplogasteridae</taxon>
        <taxon>Pristionchus</taxon>
    </lineage>
</organism>
<proteinExistence type="predicted"/>
<reference evidence="2" key="1">
    <citation type="journal article" date="2008" name="Nat. Genet.">
        <title>The Pristionchus pacificus genome provides a unique perspective on nematode lifestyle and parasitism.</title>
        <authorList>
            <person name="Dieterich C."/>
            <person name="Clifton S.W."/>
            <person name="Schuster L.N."/>
            <person name="Chinwalla A."/>
            <person name="Delehaunty K."/>
            <person name="Dinkelacker I."/>
            <person name="Fulton L."/>
            <person name="Fulton R."/>
            <person name="Godfrey J."/>
            <person name="Minx P."/>
            <person name="Mitreva M."/>
            <person name="Roeseler W."/>
            <person name="Tian H."/>
            <person name="Witte H."/>
            <person name="Yang S.P."/>
            <person name="Wilson R.K."/>
            <person name="Sommer R.J."/>
        </authorList>
    </citation>
    <scope>NUCLEOTIDE SEQUENCE [LARGE SCALE GENOMIC DNA]</scope>
    <source>
        <strain evidence="2">PS312</strain>
    </source>
</reference>
<reference evidence="1" key="2">
    <citation type="submission" date="2022-06" db="UniProtKB">
        <authorList>
            <consortium name="EnsemblMetazoa"/>
        </authorList>
    </citation>
    <scope>IDENTIFICATION</scope>
    <source>
        <strain evidence="1">PS312</strain>
    </source>
</reference>
<keyword evidence="2" id="KW-1185">Reference proteome</keyword>
<accession>A0A8R1UY99</accession>
<sequence length="73" mass="7921">MTLCLTSTSLNVSDSGQPPSSEGEEWDIKKTRNDTIAIARSEWGRVEWAVIQNGESAMMIGGAGTNSIFQQKC</sequence>